<evidence type="ECO:0000313" key="2">
    <source>
        <dbReference type="EMBL" id="KAA0721961.1"/>
    </source>
</evidence>
<dbReference type="AlphaFoldDB" id="A0A5A9PLB0"/>
<evidence type="ECO:0000313" key="3">
    <source>
        <dbReference type="Proteomes" id="UP000324632"/>
    </source>
</evidence>
<accession>A0A5A9PLB0</accession>
<sequence length="100" mass="11151">MPECATTLAQPNAALHGLFQLFLKQVRMPSGPRMEKRLPTGNPSQSKLGNRRQASTGDKHIERKREKVRISGQVSRQGEEAIWRASKAEHCGGMRTELQG</sequence>
<feature type="compositionally biased region" description="Polar residues" evidence="1">
    <location>
        <begin position="41"/>
        <end position="56"/>
    </location>
</feature>
<organism evidence="2 3">
    <name type="scientific">Triplophysa tibetana</name>
    <dbReference type="NCBI Taxonomy" id="1572043"/>
    <lineage>
        <taxon>Eukaryota</taxon>
        <taxon>Metazoa</taxon>
        <taxon>Chordata</taxon>
        <taxon>Craniata</taxon>
        <taxon>Vertebrata</taxon>
        <taxon>Euteleostomi</taxon>
        <taxon>Actinopterygii</taxon>
        <taxon>Neopterygii</taxon>
        <taxon>Teleostei</taxon>
        <taxon>Ostariophysi</taxon>
        <taxon>Cypriniformes</taxon>
        <taxon>Nemacheilidae</taxon>
        <taxon>Triplophysa</taxon>
    </lineage>
</organism>
<proteinExistence type="predicted"/>
<name>A0A5A9PLB0_9TELE</name>
<gene>
    <name evidence="2" type="ORF">E1301_Tti012035</name>
</gene>
<comment type="caution">
    <text evidence="2">The sequence shown here is derived from an EMBL/GenBank/DDBJ whole genome shotgun (WGS) entry which is preliminary data.</text>
</comment>
<dbReference type="Proteomes" id="UP000324632">
    <property type="component" value="Chromosome 4"/>
</dbReference>
<keyword evidence="3" id="KW-1185">Reference proteome</keyword>
<dbReference type="EMBL" id="SOYY01000004">
    <property type="protein sequence ID" value="KAA0721961.1"/>
    <property type="molecule type" value="Genomic_DNA"/>
</dbReference>
<evidence type="ECO:0000256" key="1">
    <source>
        <dbReference type="SAM" id="MobiDB-lite"/>
    </source>
</evidence>
<feature type="compositionally biased region" description="Basic and acidic residues" evidence="1">
    <location>
        <begin position="57"/>
        <end position="69"/>
    </location>
</feature>
<reference evidence="2 3" key="1">
    <citation type="journal article" date="2019" name="Mol. Ecol. Resour.">
        <title>Chromosome-level genome assembly of Triplophysa tibetana, a fish adapted to the harsh high-altitude environment of the Tibetan Plateau.</title>
        <authorList>
            <person name="Yang X."/>
            <person name="Liu H."/>
            <person name="Ma Z."/>
            <person name="Zou Y."/>
            <person name="Zou M."/>
            <person name="Mao Y."/>
            <person name="Li X."/>
            <person name="Wang H."/>
            <person name="Chen T."/>
            <person name="Wang W."/>
            <person name="Yang R."/>
        </authorList>
    </citation>
    <scope>NUCLEOTIDE SEQUENCE [LARGE SCALE GENOMIC DNA]</scope>
    <source>
        <strain evidence="2">TTIB1903HZAU</strain>
        <tissue evidence="2">Muscle</tissue>
    </source>
</reference>
<feature type="region of interest" description="Disordered" evidence="1">
    <location>
        <begin position="30"/>
        <end position="79"/>
    </location>
</feature>
<protein>
    <submittedName>
        <fullName evidence="2">Uncharacterized protein</fullName>
    </submittedName>
</protein>